<evidence type="ECO:0000313" key="8">
    <source>
        <dbReference type="Proteomes" id="UP001447842"/>
    </source>
</evidence>
<dbReference type="Pfam" id="PF13378">
    <property type="entry name" value="MR_MLE_C"/>
    <property type="match status" value="1"/>
</dbReference>
<dbReference type="Gene3D" id="3.20.20.120">
    <property type="entry name" value="Enolase-like C-terminal domain"/>
    <property type="match status" value="1"/>
</dbReference>
<keyword evidence="4 5" id="KW-0413">Isomerase</keyword>
<dbReference type="InterPro" id="IPR013341">
    <property type="entry name" value="Mandelate_racemase_N_dom"/>
</dbReference>
<dbReference type="PANTHER" id="PTHR48073">
    <property type="entry name" value="O-SUCCINYLBENZOATE SYNTHASE-RELATED"/>
    <property type="match status" value="1"/>
</dbReference>
<dbReference type="EC" id="5.1.1.-" evidence="5"/>
<comment type="similarity">
    <text evidence="1 5">Belongs to the mandelate racemase/muconate lactonizing enzyme family.</text>
</comment>
<dbReference type="Proteomes" id="UP001447842">
    <property type="component" value="Chromosome"/>
</dbReference>
<dbReference type="CDD" id="cd03319">
    <property type="entry name" value="L-Ala-DL-Glu_epimerase"/>
    <property type="match status" value="1"/>
</dbReference>
<name>A0ABZ3H8K0_9BACT</name>
<protein>
    <recommendedName>
        <fullName evidence="5">Dipeptide epimerase</fullName>
        <ecNumber evidence="5">5.1.1.-</ecNumber>
    </recommendedName>
</protein>
<evidence type="ECO:0000259" key="6">
    <source>
        <dbReference type="SMART" id="SM00922"/>
    </source>
</evidence>
<dbReference type="InterPro" id="IPR029065">
    <property type="entry name" value="Enolase_C-like"/>
</dbReference>
<organism evidence="7 8">
    <name type="scientific">Sulfurimonas diazotrophicus</name>
    <dbReference type="NCBI Taxonomy" id="3131939"/>
    <lineage>
        <taxon>Bacteria</taxon>
        <taxon>Pseudomonadati</taxon>
        <taxon>Campylobacterota</taxon>
        <taxon>Epsilonproteobacteria</taxon>
        <taxon>Campylobacterales</taxon>
        <taxon>Sulfurimonadaceae</taxon>
        <taxon>Sulfurimonas</taxon>
    </lineage>
</organism>
<dbReference type="SUPFAM" id="SSF54826">
    <property type="entry name" value="Enolase N-terminal domain-like"/>
    <property type="match status" value="1"/>
</dbReference>
<dbReference type="SFLD" id="SFLDG00180">
    <property type="entry name" value="muconate_cycloisomerase"/>
    <property type="match status" value="1"/>
</dbReference>
<dbReference type="InterPro" id="IPR013342">
    <property type="entry name" value="Mandelate_racemase_C"/>
</dbReference>
<evidence type="ECO:0000256" key="5">
    <source>
        <dbReference type="RuleBase" id="RU366006"/>
    </source>
</evidence>
<dbReference type="SUPFAM" id="SSF51604">
    <property type="entry name" value="Enolase C-terminal domain-like"/>
    <property type="match status" value="1"/>
</dbReference>
<dbReference type="SMART" id="SM00922">
    <property type="entry name" value="MR_MLE"/>
    <property type="match status" value="1"/>
</dbReference>
<proteinExistence type="inferred from homology"/>
<dbReference type="RefSeq" id="WP_345972317.1">
    <property type="nucleotide sequence ID" value="NZ_CP147920.1"/>
</dbReference>
<dbReference type="InterPro" id="IPR036849">
    <property type="entry name" value="Enolase-like_C_sf"/>
</dbReference>
<evidence type="ECO:0000256" key="2">
    <source>
        <dbReference type="ARBA" id="ARBA00022723"/>
    </source>
</evidence>
<dbReference type="SFLD" id="SFLDS00001">
    <property type="entry name" value="Enolase"/>
    <property type="match status" value="1"/>
</dbReference>
<keyword evidence="2 5" id="KW-0479">Metal-binding</keyword>
<accession>A0ABZ3H8K0</accession>
<comment type="cofactor">
    <cofactor evidence="5">
        <name>Mg(2+)</name>
        <dbReference type="ChEBI" id="CHEBI:18420"/>
    </cofactor>
    <text evidence="5">Binds 1 Mg(2+) ion per subunit.</text>
</comment>
<keyword evidence="3 5" id="KW-0460">Magnesium</keyword>
<evidence type="ECO:0000256" key="4">
    <source>
        <dbReference type="ARBA" id="ARBA00023235"/>
    </source>
</evidence>
<dbReference type="InterPro" id="IPR029017">
    <property type="entry name" value="Enolase-like_N"/>
</dbReference>
<dbReference type="InterPro" id="IPR034603">
    <property type="entry name" value="Dipeptide_epimerase"/>
</dbReference>
<evidence type="ECO:0000256" key="1">
    <source>
        <dbReference type="ARBA" id="ARBA00008031"/>
    </source>
</evidence>
<dbReference type="Gene3D" id="3.30.390.10">
    <property type="entry name" value="Enolase-like, N-terminal domain"/>
    <property type="match status" value="1"/>
</dbReference>
<gene>
    <name evidence="7" type="ORF">WCY31_10375</name>
</gene>
<reference evidence="7 8" key="1">
    <citation type="submission" date="2024-03" db="EMBL/GenBank/DDBJ databases">
        <title>Sulfurimonas sp. HSL3-1.</title>
        <authorList>
            <person name="Wang S."/>
        </authorList>
    </citation>
    <scope>NUCLEOTIDE SEQUENCE [LARGE SCALE GENOMIC DNA]</scope>
    <source>
        <strain evidence="7 8">HSL3-1</strain>
    </source>
</reference>
<dbReference type="Pfam" id="PF02746">
    <property type="entry name" value="MR_MLE_N"/>
    <property type="match status" value="1"/>
</dbReference>
<keyword evidence="8" id="KW-1185">Reference proteome</keyword>
<feature type="domain" description="Mandelate racemase/muconate lactonizing enzyme C-terminal" evidence="6">
    <location>
        <begin position="141"/>
        <end position="236"/>
    </location>
</feature>
<dbReference type="SFLD" id="SFLDF00009">
    <property type="entry name" value="o-succinylbenzoate_synthase"/>
    <property type="match status" value="1"/>
</dbReference>
<evidence type="ECO:0000256" key="3">
    <source>
        <dbReference type="ARBA" id="ARBA00022842"/>
    </source>
</evidence>
<sequence>MTISSTRVYRASIPLATPFVTALRRVEDVTFVVLELHTDNGARAYGSAPATKAITGETLESIEQALHTKILPLLQGRPFELQTLLHTVATCLPGNSSAKAAVDMALYMLAAQHEGLPLYRYLGAKEATPVTTAVTVSLDTPETMRNKATELFECGYDILKVKVGGGDGLDAQRIREIANALPKAQLLVDANQAWNLQESLAFIDACADLPLALIEQPVPAQDLEALRQITARSPFPLLADEAVFDAEDARRVLDAGAADLINIKLMKCGGLAGALAILDVCRTYGTQCMLGSMLEGPVSITAALHLAVAYPDRFAWIDLDSPLLYRTLPSDLPFSVHGNCYRL</sequence>
<dbReference type="PANTHER" id="PTHR48073:SF2">
    <property type="entry name" value="O-SUCCINYLBENZOATE SYNTHASE"/>
    <property type="match status" value="1"/>
</dbReference>
<dbReference type="EMBL" id="CP147920">
    <property type="protein sequence ID" value="XAU14644.1"/>
    <property type="molecule type" value="Genomic_DNA"/>
</dbReference>
<evidence type="ECO:0000313" key="7">
    <source>
        <dbReference type="EMBL" id="XAU14644.1"/>
    </source>
</evidence>